<organism evidence="2 3">
    <name type="scientific">Marmota monax</name>
    <name type="common">Woodchuck</name>
    <dbReference type="NCBI Taxonomy" id="9995"/>
    <lineage>
        <taxon>Eukaryota</taxon>
        <taxon>Metazoa</taxon>
        <taxon>Chordata</taxon>
        <taxon>Craniata</taxon>
        <taxon>Vertebrata</taxon>
        <taxon>Euteleostomi</taxon>
        <taxon>Mammalia</taxon>
        <taxon>Eutheria</taxon>
        <taxon>Euarchontoglires</taxon>
        <taxon>Glires</taxon>
        <taxon>Rodentia</taxon>
        <taxon>Sciuromorpha</taxon>
        <taxon>Sciuridae</taxon>
        <taxon>Xerinae</taxon>
        <taxon>Marmotini</taxon>
        <taxon>Marmota</taxon>
    </lineage>
</organism>
<protein>
    <submittedName>
        <fullName evidence="2">Uncharacterized protein</fullName>
    </submittedName>
</protein>
<evidence type="ECO:0000313" key="3">
    <source>
        <dbReference type="Proteomes" id="UP000335636"/>
    </source>
</evidence>
<accession>A0A5E4A6N9</accession>
<reference evidence="2" key="1">
    <citation type="submission" date="2019-04" db="EMBL/GenBank/DDBJ databases">
        <authorList>
            <person name="Alioto T."/>
            <person name="Alioto T."/>
        </authorList>
    </citation>
    <scope>NUCLEOTIDE SEQUENCE [LARGE SCALE GENOMIC DNA]</scope>
</reference>
<feature type="compositionally biased region" description="Polar residues" evidence="1">
    <location>
        <begin position="16"/>
        <end position="30"/>
    </location>
</feature>
<gene>
    <name evidence="2" type="ORF">MONAX_5E021241</name>
</gene>
<comment type="caution">
    <text evidence="2">The sequence shown here is derived from an EMBL/GenBank/DDBJ whole genome shotgun (WGS) entry which is preliminary data.</text>
</comment>
<feature type="region of interest" description="Disordered" evidence="1">
    <location>
        <begin position="1"/>
        <end position="67"/>
    </location>
</feature>
<dbReference type="Proteomes" id="UP000335636">
    <property type="component" value="Unassembled WGS sequence"/>
</dbReference>
<name>A0A5E4A6N9_MARMO</name>
<keyword evidence="3" id="KW-1185">Reference proteome</keyword>
<dbReference type="AlphaFoldDB" id="A0A5E4A6N9"/>
<proteinExistence type="predicted"/>
<feature type="compositionally biased region" description="Polar residues" evidence="1">
    <location>
        <begin position="56"/>
        <end position="67"/>
    </location>
</feature>
<sequence>MGRLPRQPGGHLIQLLRSTNRSSDVGTPASSREGCREATEKPLLMPQGASQPLPDSRNTTKQYETCS</sequence>
<evidence type="ECO:0000256" key="1">
    <source>
        <dbReference type="SAM" id="MobiDB-lite"/>
    </source>
</evidence>
<dbReference type="EMBL" id="CABDUW010000022">
    <property type="protein sequence ID" value="VTJ52764.1"/>
    <property type="molecule type" value="Genomic_DNA"/>
</dbReference>
<evidence type="ECO:0000313" key="2">
    <source>
        <dbReference type="EMBL" id="VTJ52764.1"/>
    </source>
</evidence>